<dbReference type="Proteomes" id="UP000008825">
    <property type="component" value="Chromosome"/>
</dbReference>
<dbReference type="AlphaFoldDB" id="B5ECE0"/>
<dbReference type="STRING" id="404380.Gbem_0539"/>
<dbReference type="OrthoDB" id="5344038at2"/>
<dbReference type="HOGENOM" id="CLU_135474_1_0_7"/>
<feature type="chain" id="PRO_5002829806" description="DUF3015 domain-containing protein" evidence="1">
    <location>
        <begin position="21"/>
        <end position="154"/>
    </location>
</feature>
<reference evidence="2 3" key="2">
    <citation type="journal article" date="2010" name="BMC Genomics">
        <title>The genome of Geobacter bemidjiensis, exemplar for the subsurface clade of Geobacter species that predominate in Fe(III)-reducing subsurface environments.</title>
        <authorList>
            <person name="Aklujkar M."/>
            <person name="Young N.D."/>
            <person name="Holmes D."/>
            <person name="Chavan M."/>
            <person name="Risso C."/>
            <person name="Kiss H.E."/>
            <person name="Han C.S."/>
            <person name="Land M.L."/>
            <person name="Lovley D.R."/>
        </authorList>
    </citation>
    <scope>NUCLEOTIDE SEQUENCE [LARGE SCALE GENOMIC DNA]</scope>
    <source>
        <strain evidence="3">ATCC BAA-1014 / DSM 16622 / JCM 12645 / Bem</strain>
    </source>
</reference>
<dbReference type="eggNOG" id="ENOG5032SV1">
    <property type="taxonomic scope" value="Bacteria"/>
</dbReference>
<reference evidence="2 3" key="1">
    <citation type="submission" date="2008-07" db="EMBL/GenBank/DDBJ databases">
        <title>Complete sequence of Geobacter bemidjiensis BEM.</title>
        <authorList>
            <consortium name="US DOE Joint Genome Institute"/>
            <person name="Lucas S."/>
            <person name="Copeland A."/>
            <person name="Lapidus A."/>
            <person name="Glavina del Rio T."/>
            <person name="Dalin E."/>
            <person name="Tice H."/>
            <person name="Bruce D."/>
            <person name="Goodwin L."/>
            <person name="Pitluck S."/>
            <person name="Kiss H."/>
            <person name="Brettin T."/>
            <person name="Detter J.C."/>
            <person name="Han C."/>
            <person name="Kuske C.R."/>
            <person name="Schmutz J."/>
            <person name="Larimer F."/>
            <person name="Land M."/>
            <person name="Hauser L."/>
            <person name="Kyrpides N."/>
            <person name="Lykidis A."/>
            <person name="Lovley D."/>
            <person name="Richardson P."/>
        </authorList>
    </citation>
    <scope>NUCLEOTIDE SEQUENCE [LARGE SCALE GENOMIC DNA]</scope>
    <source>
        <strain evidence="3">ATCC BAA-1014 / DSM 16622 / JCM 12645 / Bem</strain>
    </source>
</reference>
<gene>
    <name evidence="2" type="ordered locus">Gbem_0539</name>
</gene>
<sequence>MKKLLLGFLLSLTVSGAAYAAQAHTNTGCGLGTMLFQNKADNSIALQVLQATTNGSFGSQTFGISSGTSECQQPGKIAQNEKLNEFVRANMDNLAKEIAMGKGETLDTFVEMLGVNPAQGDAYKSSLQANFNNIFTSDKIVLAEVIDNAVAITR</sequence>
<dbReference type="KEGG" id="gbm:Gbem_0539"/>
<dbReference type="RefSeq" id="WP_012528973.1">
    <property type="nucleotide sequence ID" value="NC_011146.1"/>
</dbReference>
<evidence type="ECO:0000313" key="2">
    <source>
        <dbReference type="EMBL" id="ACH37568.1"/>
    </source>
</evidence>
<name>B5ECE0_CITBB</name>
<proteinExistence type="predicted"/>
<evidence type="ECO:0000256" key="1">
    <source>
        <dbReference type="SAM" id="SignalP"/>
    </source>
</evidence>
<dbReference type="EMBL" id="CP001124">
    <property type="protein sequence ID" value="ACH37568.1"/>
    <property type="molecule type" value="Genomic_DNA"/>
</dbReference>
<feature type="signal peptide" evidence="1">
    <location>
        <begin position="1"/>
        <end position="20"/>
    </location>
</feature>
<keyword evidence="3" id="KW-1185">Reference proteome</keyword>
<dbReference type="InterPro" id="IPR021383">
    <property type="entry name" value="DUF3015"/>
</dbReference>
<protein>
    <recommendedName>
        <fullName evidence="4">DUF3015 domain-containing protein</fullName>
    </recommendedName>
</protein>
<evidence type="ECO:0000313" key="3">
    <source>
        <dbReference type="Proteomes" id="UP000008825"/>
    </source>
</evidence>
<evidence type="ECO:0008006" key="4">
    <source>
        <dbReference type="Google" id="ProtNLM"/>
    </source>
</evidence>
<keyword evidence="1" id="KW-0732">Signal</keyword>
<accession>B5ECE0</accession>
<dbReference type="Pfam" id="PF11220">
    <property type="entry name" value="DUF3015"/>
    <property type="match status" value="1"/>
</dbReference>
<organism evidence="2 3">
    <name type="scientific">Citrifermentans bemidjiense (strain ATCC BAA-1014 / DSM 16622 / JCM 12645 / Bem)</name>
    <name type="common">Geobacter bemidjiensis</name>
    <dbReference type="NCBI Taxonomy" id="404380"/>
    <lineage>
        <taxon>Bacteria</taxon>
        <taxon>Pseudomonadati</taxon>
        <taxon>Thermodesulfobacteriota</taxon>
        <taxon>Desulfuromonadia</taxon>
        <taxon>Geobacterales</taxon>
        <taxon>Geobacteraceae</taxon>
        <taxon>Citrifermentans</taxon>
    </lineage>
</organism>